<evidence type="ECO:0000256" key="1">
    <source>
        <dbReference type="ARBA" id="ARBA00023125"/>
    </source>
</evidence>
<protein>
    <recommendedName>
        <fullName evidence="4">Core-binding (CB) domain-containing protein</fullName>
    </recommendedName>
</protein>
<evidence type="ECO:0008006" key="4">
    <source>
        <dbReference type="Google" id="ProtNLM"/>
    </source>
</evidence>
<evidence type="ECO:0000313" key="2">
    <source>
        <dbReference type="EMBL" id="SBW85012.1"/>
    </source>
</evidence>
<sequence length="538" mass="59832">MARKKSYKAEMHSVTKGFETVENELVIDLPKNPRNVTKIDHTQYIGLGFDAWAIQSTHVIRALVNGGNFSLATLVGYSSYGLRYFMAFLKSGAIDSPPSSPNSLTRRHLDRYVSWLKLKYPNGSTAKNYYTSLRSLIISLIEYGFIETDKDNFLPVVPFPNNAKSTNDAKPLSLSEMQGLITALKSDLIAIHKGLFPGNDAEAMTVLLLITAARSGINTTPLLEMSRDALQPHPFIPNLRLLNTVKRRGKGAQSKTIRQTGLHDEYNSIPLDGVAVVNKALSISEPLVGFAPENIKSHVWLYRSGQNGHGHKIVALASSTLFQSTKSICARHSLKDDQGKPLIVNLSRLRKTMESRLWKLSGGDLLEVSAVMGQSPSVADNHYLKINDEIRVEGAIFVGSAFTDQLRGINVTPTPPGGCKDSLYGSLAPKDGVTHCSEFIHCLTCPSYAIVGTLDDLYRLFSYQQFLRAEMEYFLTDEWAGWRKRQGDFIRLIDEFTSRKFNIELIEAAKAKAKMSPHPFWGCKIEFMRKIRGGDLVG</sequence>
<accession>A0A1D3K9R6</accession>
<dbReference type="GO" id="GO:0003677">
    <property type="term" value="F:DNA binding"/>
    <property type="evidence" value="ECO:0007669"/>
    <property type="project" value="UniProtKB-KW"/>
</dbReference>
<reference evidence="3" key="1">
    <citation type="submission" date="2016-07" db="EMBL/GenBank/DDBJ databases">
        <authorList>
            <person name="Florea S."/>
            <person name="Webb J.S."/>
            <person name="Jaromczyk J."/>
            <person name="Schardl C.L."/>
        </authorList>
    </citation>
    <scope>NUCLEOTIDE SEQUENCE [LARGE SCALE GENOMIC DNA]</scope>
    <source>
        <strain evidence="3">1YdBTEX2</strain>
    </source>
</reference>
<dbReference type="Proteomes" id="UP000245431">
    <property type="component" value="Chromosome PVE_r2"/>
</dbReference>
<dbReference type="InterPro" id="IPR010998">
    <property type="entry name" value="Integrase_recombinase_N"/>
</dbReference>
<dbReference type="InterPro" id="IPR011010">
    <property type="entry name" value="DNA_brk_join_enz"/>
</dbReference>
<keyword evidence="1" id="KW-0238">DNA-binding</keyword>
<evidence type="ECO:0000313" key="3">
    <source>
        <dbReference type="Proteomes" id="UP000245431"/>
    </source>
</evidence>
<dbReference type="EMBL" id="LT599584">
    <property type="protein sequence ID" value="SBW85012.1"/>
    <property type="molecule type" value="Genomic_DNA"/>
</dbReference>
<organism evidence="2 3">
    <name type="scientific">Pseudomonas veronii 1YdBTEX2</name>
    <dbReference type="NCBI Taxonomy" id="1295141"/>
    <lineage>
        <taxon>Bacteria</taxon>
        <taxon>Pseudomonadati</taxon>
        <taxon>Pseudomonadota</taxon>
        <taxon>Gammaproteobacteria</taxon>
        <taxon>Pseudomonadales</taxon>
        <taxon>Pseudomonadaceae</taxon>
        <taxon>Pseudomonas</taxon>
    </lineage>
</organism>
<proteinExistence type="predicted"/>
<dbReference type="SUPFAM" id="SSF56349">
    <property type="entry name" value="DNA breaking-rejoining enzymes"/>
    <property type="match status" value="1"/>
</dbReference>
<name>A0A1D3K9R6_PSEVE</name>
<dbReference type="AlphaFoldDB" id="A0A1D3K9R6"/>
<dbReference type="Gene3D" id="1.10.150.130">
    <property type="match status" value="1"/>
</dbReference>
<gene>
    <name evidence="2" type="ORF">PVE_R2G0987</name>
</gene>